<keyword evidence="4 6" id="KW-1133">Transmembrane helix</keyword>
<evidence type="ECO:0000256" key="6">
    <source>
        <dbReference type="SAM" id="Phobius"/>
    </source>
</evidence>
<keyword evidence="3" id="KW-0133">Cell shape</keyword>
<keyword evidence="2 6" id="KW-0812">Transmembrane</keyword>
<comment type="subcellular location">
    <subcellularLocation>
        <location evidence="1">Membrane</location>
        <topology evidence="1">Multi-pass membrane protein</topology>
    </subcellularLocation>
</comment>
<feature type="transmembrane region" description="Helical" evidence="6">
    <location>
        <begin position="41"/>
        <end position="60"/>
    </location>
</feature>
<feature type="transmembrane region" description="Helical" evidence="6">
    <location>
        <begin position="67"/>
        <end position="84"/>
    </location>
</feature>
<comment type="caution">
    <text evidence="7">The sequence shown here is derived from an EMBL/GenBank/DDBJ whole genome shotgun (WGS) entry which is preliminary data.</text>
</comment>
<feature type="transmembrane region" description="Helical" evidence="6">
    <location>
        <begin position="175"/>
        <end position="195"/>
    </location>
</feature>
<evidence type="ECO:0000313" key="7">
    <source>
        <dbReference type="EMBL" id="MBU9735332.1"/>
    </source>
</evidence>
<feature type="transmembrane region" description="Helical" evidence="6">
    <location>
        <begin position="306"/>
        <end position="327"/>
    </location>
</feature>
<name>A0A949N9G4_9FIRM</name>
<dbReference type="Pfam" id="PF01098">
    <property type="entry name" value="FTSW_RODA_SPOVE"/>
    <property type="match status" value="1"/>
</dbReference>
<dbReference type="PANTHER" id="PTHR30474:SF1">
    <property type="entry name" value="PEPTIDOGLYCAN GLYCOSYLTRANSFERASE MRDB"/>
    <property type="match status" value="1"/>
</dbReference>
<evidence type="ECO:0000256" key="1">
    <source>
        <dbReference type="ARBA" id="ARBA00004141"/>
    </source>
</evidence>
<accession>A0A949N9G4</accession>
<evidence type="ECO:0000313" key="8">
    <source>
        <dbReference type="Proteomes" id="UP000712157"/>
    </source>
</evidence>
<feature type="transmembrane region" description="Helical" evidence="6">
    <location>
        <begin position="127"/>
        <end position="146"/>
    </location>
</feature>
<feature type="transmembrane region" description="Helical" evidence="6">
    <location>
        <begin position="152"/>
        <end position="168"/>
    </location>
</feature>
<dbReference type="GO" id="GO:0015648">
    <property type="term" value="F:lipid-linked peptidoglycan transporter activity"/>
    <property type="evidence" value="ECO:0007669"/>
    <property type="project" value="TreeGrafter"/>
</dbReference>
<evidence type="ECO:0000256" key="2">
    <source>
        <dbReference type="ARBA" id="ARBA00022692"/>
    </source>
</evidence>
<evidence type="ECO:0000256" key="3">
    <source>
        <dbReference type="ARBA" id="ARBA00022960"/>
    </source>
</evidence>
<dbReference type="GO" id="GO:0008360">
    <property type="term" value="P:regulation of cell shape"/>
    <property type="evidence" value="ECO:0007669"/>
    <property type="project" value="UniProtKB-KW"/>
</dbReference>
<dbReference type="Proteomes" id="UP000712157">
    <property type="component" value="Unassembled WGS sequence"/>
</dbReference>
<dbReference type="PANTHER" id="PTHR30474">
    <property type="entry name" value="CELL CYCLE PROTEIN"/>
    <property type="match status" value="1"/>
</dbReference>
<organism evidence="7 8">
    <name type="scientific">Diplocloster agilis</name>
    <dbReference type="NCBI Taxonomy" id="2850323"/>
    <lineage>
        <taxon>Bacteria</taxon>
        <taxon>Bacillati</taxon>
        <taxon>Bacillota</taxon>
        <taxon>Clostridia</taxon>
        <taxon>Lachnospirales</taxon>
        <taxon>Lachnospiraceae</taxon>
        <taxon>Diplocloster</taxon>
    </lineage>
</organism>
<reference evidence="7" key="1">
    <citation type="submission" date="2021-06" db="EMBL/GenBank/DDBJ databases">
        <title>Description of novel taxa of the family Lachnospiraceae.</title>
        <authorList>
            <person name="Chaplin A.V."/>
            <person name="Sokolova S.R."/>
            <person name="Pikina A.P."/>
            <person name="Korzhanova M."/>
            <person name="Belova V."/>
            <person name="Korostin D."/>
            <person name="Efimov B.A."/>
        </authorList>
    </citation>
    <scope>NUCLEOTIDE SEQUENCE</scope>
    <source>
        <strain evidence="7">ASD5720</strain>
    </source>
</reference>
<feature type="transmembrane region" description="Helical" evidence="6">
    <location>
        <begin position="273"/>
        <end position="294"/>
    </location>
</feature>
<protein>
    <submittedName>
        <fullName evidence="7">Rod shape-determining protein RodA</fullName>
    </submittedName>
</protein>
<gene>
    <name evidence="7" type="ORF">KTH89_02220</name>
</gene>
<dbReference type="GO" id="GO:0051301">
    <property type="term" value="P:cell division"/>
    <property type="evidence" value="ECO:0007669"/>
    <property type="project" value="InterPro"/>
</dbReference>
<dbReference type="GO" id="GO:0032153">
    <property type="term" value="C:cell division site"/>
    <property type="evidence" value="ECO:0007669"/>
    <property type="project" value="TreeGrafter"/>
</dbReference>
<evidence type="ECO:0000256" key="4">
    <source>
        <dbReference type="ARBA" id="ARBA00022989"/>
    </source>
</evidence>
<dbReference type="GO" id="GO:0005886">
    <property type="term" value="C:plasma membrane"/>
    <property type="evidence" value="ECO:0007669"/>
    <property type="project" value="TreeGrafter"/>
</dbReference>
<dbReference type="EMBL" id="JAHQCW010000002">
    <property type="protein sequence ID" value="MBU9735332.1"/>
    <property type="molecule type" value="Genomic_DNA"/>
</dbReference>
<proteinExistence type="predicted"/>
<feature type="transmembrane region" description="Helical" evidence="6">
    <location>
        <begin position="339"/>
        <end position="361"/>
    </location>
</feature>
<feature type="transmembrane region" description="Helical" evidence="6">
    <location>
        <begin position="12"/>
        <end position="29"/>
    </location>
</feature>
<sequence length="367" mass="40879">MFKQYQLRNYNFRLLFYIILVTIMGILIVGSAQESSQDKQIFGMAIGMVALIVCSLIDYHFLLKFQWLMYLLCVALLVAVLIFGKEVNGATRWILIFGIQFQPSELAKVLLILFFSKLLSDYREYINTVRLIGASLILIGIPLFLVYKEPNLSTTIAITLIFCSLLYVAGLSYKIIGGVLAVVLPLVIIFFSLIVQPDQPFFHDYQQDRVLAWLEPEKYPDIAYQQLNSKMAIGSGQLYGKGLDTNEISSVKNGNFIAEPQTDFIFAVAGEELGFIGCCAIIILLFLIVLECIWMGRKARDLEGTLICCGMGAFIGFQSFINIGVATGLLPNTGIPLPFVSYGLTSLVTLFIGMGIVLNVGMQPKKY</sequence>
<keyword evidence="8" id="KW-1185">Reference proteome</keyword>
<evidence type="ECO:0000256" key="5">
    <source>
        <dbReference type="ARBA" id="ARBA00023136"/>
    </source>
</evidence>
<feature type="transmembrane region" description="Helical" evidence="6">
    <location>
        <begin position="90"/>
        <end position="115"/>
    </location>
</feature>
<keyword evidence="5 6" id="KW-0472">Membrane</keyword>
<dbReference type="RefSeq" id="WP_158344355.1">
    <property type="nucleotide sequence ID" value="NZ_JAHQCW010000002.1"/>
</dbReference>
<dbReference type="InterPro" id="IPR001182">
    <property type="entry name" value="FtsW/RodA"/>
</dbReference>
<dbReference type="AlphaFoldDB" id="A0A949N9G4"/>